<feature type="transmembrane region" description="Helical" evidence="4">
    <location>
        <begin position="365"/>
        <end position="388"/>
    </location>
</feature>
<protein>
    <submittedName>
        <fullName evidence="6">MFS transporter</fullName>
    </submittedName>
</protein>
<dbReference type="RefSeq" id="WP_075639802.1">
    <property type="nucleotide sequence ID" value="NZ_MKIM01000027.1"/>
</dbReference>
<dbReference type="PANTHER" id="PTHR23537:SF1">
    <property type="entry name" value="SUGAR TRANSPORTER"/>
    <property type="match status" value="1"/>
</dbReference>
<reference evidence="6 7" key="1">
    <citation type="submission" date="2016-09" db="EMBL/GenBank/DDBJ databases">
        <title>Rhizobium oryziradicis sp. nov., isolated from the root of rice.</title>
        <authorList>
            <person name="Zhao J."/>
            <person name="Zhang X."/>
        </authorList>
    </citation>
    <scope>NUCLEOTIDE SEQUENCE [LARGE SCALE GENOMIC DNA]</scope>
    <source>
        <strain evidence="6 7">N19</strain>
    </source>
</reference>
<sequence length="401" mass="41408">MSTLQSRRSLVLAAIAGALAMASALGFGRFSFTPILPGMMADLGLSAGDAGLIASGNFAGYLVGAVLAGHGFASGRERGLAILSLLANAILLAVMALSNDVDVFVLIRFLSGVASAFSLIFTSSVVLSYAAGSEHAQSTHFGGVGFGIALSSLLVFMIGQVHGLFNLAGWRLDWLVGAVVSLAATLAVAAMLPRVDKSDAKQPAEGKLIWTRKFLLLLASYGLFGFGYVITATFIVTMARMAHTGAVIEFLSWFLAGLAAAIALFVWHPLMMRFDLVGAYCVALLVEAIGVFCSVALPGVAAPLIGGVALGATFMTITAYGLRLGRVLAPKSPRKALSMMTAMFGVGQIIGPLVAGAVAQRSGSFTLPSLIAASMLLVSLVLAASLWASMRKAKSQAITNV</sequence>
<keyword evidence="3 4" id="KW-0472">Membrane</keyword>
<evidence type="ECO:0000313" key="7">
    <source>
        <dbReference type="Proteomes" id="UP000186894"/>
    </source>
</evidence>
<dbReference type="Gene3D" id="1.20.1250.20">
    <property type="entry name" value="MFS general substrate transporter like domains"/>
    <property type="match status" value="1"/>
</dbReference>
<dbReference type="GO" id="GO:0022857">
    <property type="term" value="F:transmembrane transporter activity"/>
    <property type="evidence" value="ECO:0007669"/>
    <property type="project" value="InterPro"/>
</dbReference>
<evidence type="ECO:0000259" key="5">
    <source>
        <dbReference type="PROSITE" id="PS50850"/>
    </source>
</evidence>
<dbReference type="STRING" id="1867956.BJF95_07030"/>
<keyword evidence="1 4" id="KW-0812">Transmembrane</keyword>
<evidence type="ECO:0000313" key="6">
    <source>
        <dbReference type="EMBL" id="OLP44295.1"/>
    </source>
</evidence>
<feature type="transmembrane region" description="Helical" evidence="4">
    <location>
        <begin position="141"/>
        <end position="162"/>
    </location>
</feature>
<feature type="transmembrane region" description="Helical" evidence="4">
    <location>
        <begin position="80"/>
        <end position="97"/>
    </location>
</feature>
<evidence type="ECO:0000256" key="3">
    <source>
        <dbReference type="ARBA" id="ARBA00023136"/>
    </source>
</evidence>
<dbReference type="CDD" id="cd06180">
    <property type="entry name" value="MFS_YjiJ"/>
    <property type="match status" value="1"/>
</dbReference>
<dbReference type="AlphaFoldDB" id="A0A1Q8ZQE2"/>
<feature type="transmembrane region" description="Helical" evidence="4">
    <location>
        <begin position="336"/>
        <end position="359"/>
    </location>
</feature>
<feature type="transmembrane region" description="Helical" evidence="4">
    <location>
        <begin position="174"/>
        <end position="193"/>
    </location>
</feature>
<feature type="transmembrane region" description="Helical" evidence="4">
    <location>
        <begin position="303"/>
        <end position="324"/>
    </location>
</feature>
<evidence type="ECO:0000256" key="2">
    <source>
        <dbReference type="ARBA" id="ARBA00022989"/>
    </source>
</evidence>
<dbReference type="InterPro" id="IPR036259">
    <property type="entry name" value="MFS_trans_sf"/>
</dbReference>
<proteinExistence type="predicted"/>
<name>A0A1Q8ZQE2_9HYPH</name>
<dbReference type="SUPFAM" id="SSF103473">
    <property type="entry name" value="MFS general substrate transporter"/>
    <property type="match status" value="1"/>
</dbReference>
<dbReference type="Pfam" id="PF06779">
    <property type="entry name" value="MFS_4"/>
    <property type="match status" value="1"/>
</dbReference>
<dbReference type="EMBL" id="MKIM01000027">
    <property type="protein sequence ID" value="OLP44295.1"/>
    <property type="molecule type" value="Genomic_DNA"/>
</dbReference>
<dbReference type="GO" id="GO:0005886">
    <property type="term" value="C:plasma membrane"/>
    <property type="evidence" value="ECO:0007669"/>
    <property type="project" value="TreeGrafter"/>
</dbReference>
<organism evidence="6 7">
    <name type="scientific">Rhizobium oryziradicis</name>
    <dbReference type="NCBI Taxonomy" id="1867956"/>
    <lineage>
        <taxon>Bacteria</taxon>
        <taxon>Pseudomonadati</taxon>
        <taxon>Pseudomonadota</taxon>
        <taxon>Alphaproteobacteria</taxon>
        <taxon>Hyphomicrobiales</taxon>
        <taxon>Rhizobiaceae</taxon>
        <taxon>Rhizobium/Agrobacterium group</taxon>
        <taxon>Rhizobium</taxon>
    </lineage>
</organism>
<accession>A0A1Q8ZQE2</accession>
<comment type="caution">
    <text evidence="6">The sequence shown here is derived from an EMBL/GenBank/DDBJ whole genome shotgun (WGS) entry which is preliminary data.</text>
</comment>
<dbReference type="InterPro" id="IPR010645">
    <property type="entry name" value="MFS_4"/>
</dbReference>
<dbReference type="Proteomes" id="UP000186894">
    <property type="component" value="Unassembled WGS sequence"/>
</dbReference>
<dbReference type="InterPro" id="IPR020846">
    <property type="entry name" value="MFS_dom"/>
</dbReference>
<dbReference type="OrthoDB" id="9797953at2"/>
<feature type="transmembrane region" description="Helical" evidence="4">
    <location>
        <begin position="214"/>
        <end position="238"/>
    </location>
</feature>
<feature type="transmembrane region" description="Helical" evidence="4">
    <location>
        <begin position="250"/>
        <end position="270"/>
    </location>
</feature>
<evidence type="ECO:0000256" key="4">
    <source>
        <dbReference type="SAM" id="Phobius"/>
    </source>
</evidence>
<feature type="domain" description="Major facilitator superfamily (MFS) profile" evidence="5">
    <location>
        <begin position="9"/>
        <end position="401"/>
    </location>
</feature>
<dbReference type="PROSITE" id="PS50850">
    <property type="entry name" value="MFS"/>
    <property type="match status" value="1"/>
</dbReference>
<feature type="transmembrane region" description="Helical" evidence="4">
    <location>
        <begin position="277"/>
        <end position="297"/>
    </location>
</feature>
<gene>
    <name evidence="6" type="ORF">BJF95_07030</name>
</gene>
<keyword evidence="7" id="KW-1185">Reference proteome</keyword>
<evidence type="ECO:0000256" key="1">
    <source>
        <dbReference type="ARBA" id="ARBA00022692"/>
    </source>
</evidence>
<keyword evidence="2 4" id="KW-1133">Transmembrane helix</keyword>
<feature type="transmembrane region" description="Helical" evidence="4">
    <location>
        <begin position="50"/>
        <end position="68"/>
    </location>
</feature>
<dbReference type="PANTHER" id="PTHR23537">
    <property type="match status" value="1"/>
</dbReference>
<feature type="transmembrane region" description="Helical" evidence="4">
    <location>
        <begin position="103"/>
        <end position="129"/>
    </location>
</feature>